<dbReference type="EMBL" id="JAUDEO010000037">
    <property type="protein sequence ID" value="MDM8334255.1"/>
    <property type="molecule type" value="Genomic_DNA"/>
</dbReference>
<evidence type="ECO:0000256" key="4">
    <source>
        <dbReference type="ARBA" id="ARBA00022833"/>
    </source>
</evidence>
<keyword evidence="9" id="KW-1185">Reference proteome</keyword>
<evidence type="ECO:0000256" key="6">
    <source>
        <dbReference type="SAM" id="SignalP"/>
    </source>
</evidence>
<evidence type="ECO:0000256" key="3">
    <source>
        <dbReference type="ARBA" id="ARBA00022801"/>
    </source>
</evidence>
<comment type="caution">
    <text evidence="8">The sequence shown here is derived from an EMBL/GenBank/DDBJ whole genome shotgun (WGS) entry which is preliminary data.</text>
</comment>
<evidence type="ECO:0000256" key="5">
    <source>
        <dbReference type="SAM" id="MobiDB-lite"/>
    </source>
</evidence>
<gene>
    <name evidence="8" type="ORF">QUW46_06690</name>
</gene>
<accession>A0ABT7VNE7</accession>
<proteinExistence type="predicted"/>
<dbReference type="SUPFAM" id="SSF55486">
    <property type="entry name" value="Metalloproteases ('zincins'), catalytic domain"/>
    <property type="match status" value="1"/>
</dbReference>
<feature type="signal peptide" evidence="6">
    <location>
        <begin position="1"/>
        <end position="24"/>
    </location>
</feature>
<evidence type="ECO:0000256" key="1">
    <source>
        <dbReference type="ARBA" id="ARBA00022670"/>
    </source>
</evidence>
<feature type="domain" description="Peptidase M10 metallopeptidase" evidence="7">
    <location>
        <begin position="91"/>
        <end position="231"/>
    </location>
</feature>
<dbReference type="Proteomes" id="UP001529423">
    <property type="component" value="Unassembled WGS sequence"/>
</dbReference>
<evidence type="ECO:0000259" key="7">
    <source>
        <dbReference type="Pfam" id="PF00413"/>
    </source>
</evidence>
<dbReference type="Pfam" id="PF00413">
    <property type="entry name" value="Peptidase_M10"/>
    <property type="match status" value="1"/>
</dbReference>
<evidence type="ECO:0000313" key="8">
    <source>
        <dbReference type="EMBL" id="MDM8334255.1"/>
    </source>
</evidence>
<keyword evidence="4" id="KW-0862">Zinc</keyword>
<reference evidence="9" key="1">
    <citation type="submission" date="2023-06" db="EMBL/GenBank/DDBJ databases">
        <title>Identification and characterization of horizontal gene transfer across gut microbiota members of farm animals based on homology search.</title>
        <authorList>
            <person name="Zeman M."/>
            <person name="Kubasova T."/>
            <person name="Jahodarova E."/>
            <person name="Nykrynova M."/>
            <person name="Rychlik I."/>
        </authorList>
    </citation>
    <scope>NUCLEOTIDE SEQUENCE [LARGE SCALE GENOMIC DNA]</scope>
    <source>
        <strain evidence="9">105_WCHN</strain>
    </source>
</reference>
<keyword evidence="2" id="KW-0479">Metal-binding</keyword>
<protein>
    <submittedName>
        <fullName evidence="8">Matrixin family metalloprotease</fullName>
        <ecNumber evidence="8">3.4.24.-</ecNumber>
    </submittedName>
</protein>
<dbReference type="InterPro" id="IPR024079">
    <property type="entry name" value="MetalloPept_cat_dom_sf"/>
</dbReference>
<evidence type="ECO:0000313" key="9">
    <source>
        <dbReference type="Proteomes" id="UP001529423"/>
    </source>
</evidence>
<feature type="region of interest" description="Disordered" evidence="5">
    <location>
        <begin position="134"/>
        <end position="155"/>
    </location>
</feature>
<dbReference type="Gene3D" id="3.40.390.10">
    <property type="entry name" value="Collagenase (Catalytic Domain)"/>
    <property type="match status" value="1"/>
</dbReference>
<reference evidence="8 9" key="3">
    <citation type="submission" date="2023-06" db="EMBL/GenBank/DDBJ databases">
        <authorList>
            <person name="Zeman M."/>
            <person name="Kubasova T."/>
            <person name="Jahodarova E."/>
            <person name="Nykrynova M."/>
            <person name="Rychlik I."/>
        </authorList>
    </citation>
    <scope>NUCLEOTIDE SEQUENCE [LARGE SCALE GENOMIC DNA]</scope>
    <source>
        <strain evidence="8 9">105_WCHN</strain>
    </source>
</reference>
<organism evidence="8 9">
    <name type="scientific">Limosilactobacillus panis</name>
    <dbReference type="NCBI Taxonomy" id="47493"/>
    <lineage>
        <taxon>Bacteria</taxon>
        <taxon>Bacillati</taxon>
        <taxon>Bacillota</taxon>
        <taxon>Bacilli</taxon>
        <taxon>Lactobacillales</taxon>
        <taxon>Lactobacillaceae</taxon>
        <taxon>Limosilactobacillus</taxon>
    </lineage>
</organism>
<dbReference type="GO" id="GO:0008237">
    <property type="term" value="F:metallopeptidase activity"/>
    <property type="evidence" value="ECO:0007669"/>
    <property type="project" value="UniProtKB-KW"/>
</dbReference>
<name>A0ABT7VNE7_9LACO</name>
<keyword evidence="8" id="KW-0482">Metalloprotease</keyword>
<dbReference type="InterPro" id="IPR001818">
    <property type="entry name" value="Pept_M10_metallopeptidase"/>
</dbReference>
<evidence type="ECO:0000256" key="2">
    <source>
        <dbReference type="ARBA" id="ARBA00022723"/>
    </source>
</evidence>
<feature type="chain" id="PRO_5046430735" evidence="6">
    <location>
        <begin position="25"/>
        <end position="235"/>
    </location>
</feature>
<keyword evidence="1" id="KW-0645">Protease</keyword>
<keyword evidence="3 8" id="KW-0378">Hydrolase</keyword>
<dbReference type="EC" id="3.4.24.-" evidence="8"/>
<dbReference type="RefSeq" id="WP_289560646.1">
    <property type="nucleotide sequence ID" value="NZ_JAUDEO010000037.1"/>
</dbReference>
<sequence length="235" mass="26075">MKRWRLLTLSLLVGLVMATSTAVADGDLPTVSTPSVTILSGNGDDDQATTNDDSSQAVRAAKHRLYIPRRTATPTEDIRWPSRRIWIYMDTHDRAIQSAFKSAVSAWNRVGVVHLRWTKNEGRADIIARDGSLSSNSNSTTPGVGYTTSQLGSTSTQYNPDTHALINARSTLDPDQLDYASHHFRTEVAEHELGHALGLAHAPEYMHSVMIPRNVKTGIARLDRQTLRQLYNDEQ</sequence>
<keyword evidence="6" id="KW-0732">Signal</keyword>
<reference evidence="8 9" key="2">
    <citation type="submission" date="2023-06" db="EMBL/GenBank/DDBJ databases">
        <title>Identification and characterization of horizontal gene transfer across gut microbiota members of farm animals based on homology search.</title>
        <authorList>
            <person name="Schwarzerova J."/>
            <person name="Nykrynova M."/>
            <person name="Jureckova K."/>
            <person name="Cejkova D."/>
            <person name="Rychlik I."/>
        </authorList>
    </citation>
    <scope>NUCLEOTIDE SEQUENCE [LARGE SCALE GENOMIC DNA]</scope>
    <source>
        <strain evidence="8 9">105_WCHN</strain>
    </source>
</reference>